<dbReference type="AlphaFoldDB" id="A0A6C0KS89"/>
<accession>A0A6C0KS89</accession>
<reference evidence="1" key="1">
    <citation type="journal article" date="2020" name="Nature">
        <title>Giant virus diversity and host interactions through global metagenomics.</title>
        <authorList>
            <person name="Schulz F."/>
            <person name="Roux S."/>
            <person name="Paez-Espino D."/>
            <person name="Jungbluth S."/>
            <person name="Walsh D.A."/>
            <person name="Denef V.J."/>
            <person name="McMahon K.D."/>
            <person name="Konstantinidis K.T."/>
            <person name="Eloe-Fadrosh E.A."/>
            <person name="Kyrpides N.C."/>
            <person name="Woyke T."/>
        </authorList>
    </citation>
    <scope>NUCLEOTIDE SEQUENCE</scope>
    <source>
        <strain evidence="1">GVMAG-S-3300013014-104</strain>
    </source>
</reference>
<sequence>MSLNKSFNKSLKKDDIFKISLPGSDLVFTRYLYVKDEIRISFLISILNKRDDAIFWAYELYFSGFKCELFELLWQIYYDFFATLNPSFETYFIKKYKDWLKEEDDKIVKMIVQDLLFRPCNSDVFFLKNICQSFEVEMNYLDEKISDLISFKKNMEKWFENNDYRSISNWILNENSNQINNFEIYNICIEIFNNNGIKLVKKRLLDEFNNASNINLVNGNIVLLAKIMTLFSKKFNLKKGKNLYFTVSLEEIEQYETINISDELINCHILENACLVGIDDLKQLSLFKLNRFKYDLNECYNYKWLYHASFSPIWSYRIRKYKAYPDYFKQKIIFKENPDDIEMQEFYKLYGLDPDEQKQIVKEKSIMAIENKYDWKWFYKTYKKNGLFDVLEEELVEFDEDKIKY</sequence>
<protein>
    <submittedName>
        <fullName evidence="1">Uncharacterized protein</fullName>
    </submittedName>
</protein>
<name>A0A6C0KS89_9ZZZZ</name>
<dbReference type="EMBL" id="MN740947">
    <property type="protein sequence ID" value="QHU19294.1"/>
    <property type="molecule type" value="Genomic_DNA"/>
</dbReference>
<proteinExistence type="predicted"/>
<evidence type="ECO:0000313" key="1">
    <source>
        <dbReference type="EMBL" id="QHU19294.1"/>
    </source>
</evidence>
<organism evidence="1">
    <name type="scientific">viral metagenome</name>
    <dbReference type="NCBI Taxonomy" id="1070528"/>
    <lineage>
        <taxon>unclassified sequences</taxon>
        <taxon>metagenomes</taxon>
        <taxon>organismal metagenomes</taxon>
    </lineage>
</organism>